<keyword evidence="5" id="KW-0645">Protease</keyword>
<dbReference type="SUPFAM" id="SSF56601">
    <property type="entry name" value="beta-lactamase/transpeptidase-like"/>
    <property type="match status" value="1"/>
</dbReference>
<dbReference type="InterPro" id="IPR050396">
    <property type="entry name" value="Glycosyltr_51/Transpeptidase"/>
</dbReference>
<dbReference type="InterPro" id="IPR001264">
    <property type="entry name" value="Glyco_trans_51"/>
</dbReference>
<dbReference type="Gene3D" id="2.60.40.10">
    <property type="entry name" value="Immunoglobulins"/>
    <property type="match status" value="1"/>
</dbReference>
<evidence type="ECO:0000256" key="17">
    <source>
        <dbReference type="ARBA" id="ARBA00049902"/>
    </source>
</evidence>
<evidence type="ECO:0000256" key="2">
    <source>
        <dbReference type="ARBA" id="ARBA00007739"/>
    </source>
</evidence>
<accession>A0A7X0RKI1</accession>
<dbReference type="PANTHER" id="PTHR32282:SF32">
    <property type="entry name" value="PENICILLIN-BINDING PROTEIN 2A"/>
    <property type="match status" value="1"/>
</dbReference>
<dbReference type="GO" id="GO:0030288">
    <property type="term" value="C:outer membrane-bounded periplasmic space"/>
    <property type="evidence" value="ECO:0007669"/>
    <property type="project" value="TreeGrafter"/>
</dbReference>
<evidence type="ECO:0000256" key="15">
    <source>
        <dbReference type="ARBA" id="ARBA00023316"/>
    </source>
</evidence>
<keyword evidence="12 19" id="KW-1133">Transmembrane helix</keyword>
<dbReference type="FunFam" id="1.10.3810.10:FF:000001">
    <property type="entry name" value="Penicillin-binding protein 1A"/>
    <property type="match status" value="1"/>
</dbReference>
<protein>
    <submittedName>
        <fullName evidence="22">PBP1A family penicillin-binding protein</fullName>
    </submittedName>
</protein>
<dbReference type="InterPro" id="IPR023346">
    <property type="entry name" value="Lysozyme-like_dom_sf"/>
</dbReference>
<keyword evidence="7" id="KW-0808">Transferase</keyword>
<evidence type="ECO:0000256" key="5">
    <source>
        <dbReference type="ARBA" id="ARBA00022670"/>
    </source>
</evidence>
<evidence type="ECO:0000256" key="1">
    <source>
        <dbReference type="ARBA" id="ARBA00007090"/>
    </source>
</evidence>
<keyword evidence="10" id="KW-0133">Cell shape</keyword>
<dbReference type="Gene3D" id="1.10.3810.10">
    <property type="entry name" value="Biosynthetic peptidoglycan transglycosylase-like"/>
    <property type="match status" value="1"/>
</dbReference>
<feature type="region of interest" description="Disordered" evidence="18">
    <location>
        <begin position="747"/>
        <end position="808"/>
    </location>
</feature>
<evidence type="ECO:0000256" key="16">
    <source>
        <dbReference type="ARBA" id="ARBA00034000"/>
    </source>
</evidence>
<evidence type="ECO:0000259" key="20">
    <source>
        <dbReference type="Pfam" id="PF00905"/>
    </source>
</evidence>
<dbReference type="RefSeq" id="WP_185140596.1">
    <property type="nucleotide sequence ID" value="NZ_JACJVP010000001.1"/>
</dbReference>
<dbReference type="GO" id="GO:0009252">
    <property type="term" value="P:peptidoglycan biosynthetic process"/>
    <property type="evidence" value="ECO:0007669"/>
    <property type="project" value="UniProtKB-KW"/>
</dbReference>
<keyword evidence="14" id="KW-0511">Multifunctional enzyme</keyword>
<name>A0A7X0RKI1_9BACL</name>
<dbReference type="AlphaFoldDB" id="A0A7X0RKI1"/>
<evidence type="ECO:0000256" key="10">
    <source>
        <dbReference type="ARBA" id="ARBA00022960"/>
    </source>
</evidence>
<dbReference type="SUPFAM" id="SSF53955">
    <property type="entry name" value="Lysozyme-like"/>
    <property type="match status" value="1"/>
</dbReference>
<evidence type="ECO:0000256" key="14">
    <source>
        <dbReference type="ARBA" id="ARBA00023268"/>
    </source>
</evidence>
<comment type="caution">
    <text evidence="22">The sequence shown here is derived from an EMBL/GenBank/DDBJ whole genome shotgun (WGS) entry which is preliminary data.</text>
</comment>
<keyword evidence="13 19" id="KW-0472">Membrane</keyword>
<sequence>MASTANASKGKDKRSKAPKRKNRKRVALIWLFFVVLFAIVCAVVGYLLVILNGERILAANENKLNNMDRATVIADASGKEITKLFVAEGNREYIHFKDIPKKVQDAFIATEDKRFYEHGGVDFWGIGRALAKDVVARSMVEGASTITQQLARNLFLSSDKTWFRKGTEASIALALENHKSKEEILELYLNRIYFGKRQYGIKTAAKYYFNVDDLNKLELWQIATLAAIPKGPNIYNPVKDPEKSKERRGVILKLMEDQGLITEAERQQAAAVDYDPSVVPKQQSGRFAAFTDYVVDEAQDVMGLTEEELLSGGYTIYTTIDIPAQEAMESAFAKDSNFEKSKDETPIQGAMVIMDQHDGSLKAMVGGRDYERNGWNRATKGRQPGSSFKPIVSYGPAIESGDYFPWSTLRDDKICYDNGKYCPTDSNGKKYIGAVSMKEAIRESRNQPAVWLLNQIGVSTGIKFADKLGITLDKGDRNLAIALGGLTKGVTPIQMARAYGTFANGGQLQDSHSILKIENVSKEPVYTFKDTKAKQVIKDTTAYYVTDILKGVVASGTGTKAQIKGRTVAGKTGTTQLGIPGVKSSGNRDVWFVGYTPEWTAAVWMGYDKTDKDHYVQKSSGQAAALFSQVMSKALAGHEKLSFPEPKAVEQAKPPEGIKDLSGMYDSQQVSINLNWSAVEGEEITYKIYRKADGESQFSLRGESVTPSFEDLAILPDMTYTYYVRSYQASTKTEGSDSNQVSVTVTTGLDEQTPPPEEQTPPPEEQTPPPEEQTPPPVESTPPPVESTPTPTPTPPVSPGESTPTMQP</sequence>
<evidence type="ECO:0000256" key="19">
    <source>
        <dbReference type="SAM" id="Phobius"/>
    </source>
</evidence>
<keyword evidence="15" id="KW-0961">Cell wall biogenesis/degradation</keyword>
<keyword evidence="9" id="KW-0378">Hydrolase</keyword>
<evidence type="ECO:0000256" key="18">
    <source>
        <dbReference type="SAM" id="MobiDB-lite"/>
    </source>
</evidence>
<dbReference type="InterPro" id="IPR036950">
    <property type="entry name" value="PBP_transglycosylase"/>
</dbReference>
<dbReference type="InterPro" id="IPR036116">
    <property type="entry name" value="FN3_sf"/>
</dbReference>
<keyword evidence="11" id="KW-0573">Peptidoglycan synthesis</keyword>
<dbReference type="EMBL" id="JACJVP010000001">
    <property type="protein sequence ID" value="MBB6669152.1"/>
    <property type="molecule type" value="Genomic_DNA"/>
</dbReference>
<dbReference type="GO" id="GO:0071555">
    <property type="term" value="P:cell wall organization"/>
    <property type="evidence" value="ECO:0007669"/>
    <property type="project" value="UniProtKB-KW"/>
</dbReference>
<proteinExistence type="inferred from homology"/>
<dbReference type="NCBIfam" id="TIGR02074">
    <property type="entry name" value="PBP_1a_fam"/>
    <property type="match status" value="1"/>
</dbReference>
<dbReference type="SUPFAM" id="SSF49265">
    <property type="entry name" value="Fibronectin type III"/>
    <property type="match status" value="1"/>
</dbReference>
<feature type="compositionally biased region" description="Low complexity" evidence="18">
    <location>
        <begin position="799"/>
        <end position="808"/>
    </location>
</feature>
<keyword evidence="6" id="KW-0328">Glycosyltransferase</keyword>
<dbReference type="PANTHER" id="PTHR32282">
    <property type="entry name" value="BINDING PROTEIN TRANSPEPTIDASE, PUTATIVE-RELATED"/>
    <property type="match status" value="1"/>
</dbReference>
<evidence type="ECO:0000256" key="7">
    <source>
        <dbReference type="ARBA" id="ARBA00022679"/>
    </source>
</evidence>
<dbReference type="Gene3D" id="3.40.710.10">
    <property type="entry name" value="DD-peptidase/beta-lactamase superfamily"/>
    <property type="match status" value="1"/>
</dbReference>
<comment type="similarity">
    <text evidence="2">In the N-terminal section; belongs to the glycosyltransferase 51 family.</text>
</comment>
<evidence type="ECO:0000256" key="6">
    <source>
        <dbReference type="ARBA" id="ARBA00022676"/>
    </source>
</evidence>
<evidence type="ECO:0000256" key="13">
    <source>
        <dbReference type="ARBA" id="ARBA00023136"/>
    </source>
</evidence>
<comment type="catalytic activity">
    <reaction evidence="16">
        <text>Preferential cleavage: (Ac)2-L-Lys-D-Ala-|-D-Ala. Also transpeptidation of peptidyl-alanyl moieties that are N-acyl substituents of D-alanine.</text>
        <dbReference type="EC" id="3.4.16.4"/>
    </reaction>
</comment>
<evidence type="ECO:0000256" key="9">
    <source>
        <dbReference type="ARBA" id="ARBA00022801"/>
    </source>
</evidence>
<dbReference type="InterPro" id="IPR001460">
    <property type="entry name" value="PCN-bd_Tpept"/>
</dbReference>
<feature type="domain" description="Glycosyl transferase family 51" evidence="21">
    <location>
        <begin position="79"/>
        <end position="255"/>
    </location>
</feature>
<dbReference type="GO" id="GO:0008658">
    <property type="term" value="F:penicillin binding"/>
    <property type="evidence" value="ECO:0007669"/>
    <property type="project" value="InterPro"/>
</dbReference>
<evidence type="ECO:0000313" key="22">
    <source>
        <dbReference type="EMBL" id="MBB6669152.1"/>
    </source>
</evidence>
<dbReference type="Pfam" id="PF00905">
    <property type="entry name" value="Transpeptidase"/>
    <property type="match status" value="1"/>
</dbReference>
<evidence type="ECO:0000313" key="23">
    <source>
        <dbReference type="Proteomes" id="UP000547209"/>
    </source>
</evidence>
<dbReference type="Pfam" id="PF00912">
    <property type="entry name" value="Transgly"/>
    <property type="match status" value="1"/>
</dbReference>
<evidence type="ECO:0000259" key="21">
    <source>
        <dbReference type="Pfam" id="PF00912"/>
    </source>
</evidence>
<dbReference type="GO" id="GO:0006508">
    <property type="term" value="P:proteolysis"/>
    <property type="evidence" value="ECO:0007669"/>
    <property type="project" value="UniProtKB-KW"/>
</dbReference>
<keyword evidence="4" id="KW-0121">Carboxypeptidase</keyword>
<dbReference type="InterPro" id="IPR013783">
    <property type="entry name" value="Ig-like_fold"/>
</dbReference>
<organism evidence="22 23">
    <name type="scientific">Cohnella nanjingensis</name>
    <dbReference type="NCBI Taxonomy" id="1387779"/>
    <lineage>
        <taxon>Bacteria</taxon>
        <taxon>Bacillati</taxon>
        <taxon>Bacillota</taxon>
        <taxon>Bacilli</taxon>
        <taxon>Bacillales</taxon>
        <taxon>Paenibacillaceae</taxon>
        <taxon>Cohnella</taxon>
    </lineage>
</organism>
<dbReference type="GO" id="GO:0008955">
    <property type="term" value="F:peptidoglycan glycosyltransferase activity"/>
    <property type="evidence" value="ECO:0007669"/>
    <property type="project" value="UniProtKB-EC"/>
</dbReference>
<comment type="similarity">
    <text evidence="1">In the C-terminal section; belongs to the transpeptidase family.</text>
</comment>
<evidence type="ECO:0000256" key="3">
    <source>
        <dbReference type="ARBA" id="ARBA00022475"/>
    </source>
</evidence>
<keyword evidence="3" id="KW-1003">Cell membrane</keyword>
<evidence type="ECO:0000256" key="8">
    <source>
        <dbReference type="ARBA" id="ARBA00022692"/>
    </source>
</evidence>
<evidence type="ECO:0000256" key="11">
    <source>
        <dbReference type="ARBA" id="ARBA00022984"/>
    </source>
</evidence>
<feature type="domain" description="Penicillin-binding protein transpeptidase" evidence="20">
    <location>
        <begin position="349"/>
        <end position="631"/>
    </location>
</feature>
<dbReference type="GO" id="GO:0008360">
    <property type="term" value="P:regulation of cell shape"/>
    <property type="evidence" value="ECO:0007669"/>
    <property type="project" value="UniProtKB-KW"/>
</dbReference>
<dbReference type="GO" id="GO:0009002">
    <property type="term" value="F:serine-type D-Ala-D-Ala carboxypeptidase activity"/>
    <property type="evidence" value="ECO:0007669"/>
    <property type="project" value="UniProtKB-EC"/>
</dbReference>
<reference evidence="22 23" key="1">
    <citation type="submission" date="2020-08" db="EMBL/GenBank/DDBJ databases">
        <title>Cohnella phylogeny.</title>
        <authorList>
            <person name="Dunlap C."/>
        </authorList>
    </citation>
    <scope>NUCLEOTIDE SEQUENCE [LARGE SCALE GENOMIC DNA]</scope>
    <source>
        <strain evidence="22 23">DSM 28246</strain>
    </source>
</reference>
<feature type="transmembrane region" description="Helical" evidence="19">
    <location>
        <begin position="26"/>
        <end position="51"/>
    </location>
</feature>
<dbReference type="InterPro" id="IPR012338">
    <property type="entry name" value="Beta-lactam/transpept-like"/>
</dbReference>
<gene>
    <name evidence="22" type="ORF">H7C19_00465</name>
</gene>
<evidence type="ECO:0000256" key="4">
    <source>
        <dbReference type="ARBA" id="ARBA00022645"/>
    </source>
</evidence>
<evidence type="ECO:0000256" key="12">
    <source>
        <dbReference type="ARBA" id="ARBA00022989"/>
    </source>
</evidence>
<dbReference type="Proteomes" id="UP000547209">
    <property type="component" value="Unassembled WGS sequence"/>
</dbReference>
<feature type="compositionally biased region" description="Pro residues" evidence="18">
    <location>
        <begin position="753"/>
        <end position="798"/>
    </location>
</feature>
<keyword evidence="8 19" id="KW-0812">Transmembrane</keyword>
<keyword evidence="23" id="KW-1185">Reference proteome</keyword>
<comment type="catalytic activity">
    <reaction evidence="17">
        <text>[GlcNAc-(1-&gt;4)-Mur2Ac(oyl-L-Ala-gamma-D-Glu-L-Lys-D-Ala-D-Ala)](n)-di-trans,octa-cis-undecaprenyl diphosphate + beta-D-GlcNAc-(1-&gt;4)-Mur2Ac(oyl-L-Ala-gamma-D-Glu-L-Lys-D-Ala-D-Ala)-di-trans,octa-cis-undecaprenyl diphosphate = [GlcNAc-(1-&gt;4)-Mur2Ac(oyl-L-Ala-gamma-D-Glu-L-Lys-D-Ala-D-Ala)](n+1)-di-trans,octa-cis-undecaprenyl diphosphate + di-trans,octa-cis-undecaprenyl diphosphate + H(+)</text>
        <dbReference type="Rhea" id="RHEA:23708"/>
        <dbReference type="Rhea" id="RHEA-COMP:9602"/>
        <dbReference type="Rhea" id="RHEA-COMP:9603"/>
        <dbReference type="ChEBI" id="CHEBI:15378"/>
        <dbReference type="ChEBI" id="CHEBI:58405"/>
        <dbReference type="ChEBI" id="CHEBI:60033"/>
        <dbReference type="ChEBI" id="CHEBI:78435"/>
        <dbReference type="EC" id="2.4.99.28"/>
    </reaction>
</comment>